<evidence type="ECO:0000256" key="1">
    <source>
        <dbReference type="SAM" id="SignalP"/>
    </source>
</evidence>
<reference evidence="2 3" key="1">
    <citation type="submission" date="2013-06" db="EMBL/GenBank/DDBJ databases">
        <title>The Genome Sequence of Acinetobacter gyllenbergii CIP 110306.</title>
        <authorList>
            <consortium name="The Broad Institute Genome Sequencing Platform"/>
            <consortium name="The Broad Institute Genome Sequencing Center for Infectious Disease"/>
            <person name="Cerqueira G."/>
            <person name="Feldgarden M."/>
            <person name="Courvalin P."/>
            <person name="Perichon B."/>
            <person name="Grillot-Courvalin C."/>
            <person name="Clermont D."/>
            <person name="Rocha E."/>
            <person name="Yoon E.-J."/>
            <person name="Nemec A."/>
            <person name="Young S.K."/>
            <person name="Zeng Q."/>
            <person name="Gargeya S."/>
            <person name="Fitzgerald M."/>
            <person name="Abouelleil A."/>
            <person name="Alvarado L."/>
            <person name="Berlin A.M."/>
            <person name="Chapman S.B."/>
            <person name="Dewar J."/>
            <person name="Goldberg J."/>
            <person name="Griggs A."/>
            <person name="Gujja S."/>
            <person name="Hansen M."/>
            <person name="Howarth C."/>
            <person name="Imamovic A."/>
            <person name="Larimer J."/>
            <person name="McCowan C."/>
            <person name="Murphy C."/>
            <person name="Pearson M."/>
            <person name="Priest M."/>
            <person name="Roberts A."/>
            <person name="Saif S."/>
            <person name="Shea T."/>
            <person name="Sykes S."/>
            <person name="Wortman J."/>
            <person name="Nusbaum C."/>
            <person name="Birren B."/>
        </authorList>
    </citation>
    <scope>NUCLEOTIDE SEQUENCE [LARGE SCALE GENOMIC DNA]</scope>
    <source>
        <strain evidence="2 3">CIP 110306</strain>
    </source>
</reference>
<evidence type="ECO:0008006" key="4">
    <source>
        <dbReference type="Google" id="ProtNLM"/>
    </source>
</evidence>
<keyword evidence="3" id="KW-1185">Reference proteome</keyword>
<dbReference type="PROSITE" id="PS51257">
    <property type="entry name" value="PROKAR_LIPOPROTEIN"/>
    <property type="match status" value="1"/>
</dbReference>
<accession>A0A829HMS0</accession>
<name>A0A829HMS0_9GAMM</name>
<feature type="chain" id="PRO_5032681364" description="DUF4252 domain-containing protein" evidence="1">
    <location>
        <begin position="23"/>
        <end position="168"/>
    </location>
</feature>
<sequence length="168" mass="18377">MKKEFTAILSLCFIALTLTGCAGSVAGKLIGNVEDPKTKALLKNMVGHPLSELVAKIGKPNSSVQDMLATEKTFMHTWSAQKYARDKFVKTGTVYAGTTMNLEQISQDGTMAEVYRNQYEDVGYNTPTYYTCLLQVFTDAKGIIIAQGGNGQKTQPIGSFCDKFLNLK</sequence>
<gene>
    <name evidence="2" type="ORF">F957_00754</name>
</gene>
<dbReference type="AlphaFoldDB" id="A0A829HMS0"/>
<organism evidence="2 3">
    <name type="scientific">Acinetobacter gyllenbergii CIP 110306 = MTCC 11365</name>
    <dbReference type="NCBI Taxonomy" id="1217657"/>
    <lineage>
        <taxon>Bacteria</taxon>
        <taxon>Pseudomonadati</taxon>
        <taxon>Pseudomonadota</taxon>
        <taxon>Gammaproteobacteria</taxon>
        <taxon>Moraxellales</taxon>
        <taxon>Moraxellaceae</taxon>
        <taxon>Acinetobacter</taxon>
    </lineage>
</organism>
<dbReference type="Proteomes" id="UP000014523">
    <property type="component" value="Unassembled WGS sequence"/>
</dbReference>
<evidence type="ECO:0000313" key="3">
    <source>
        <dbReference type="Proteomes" id="UP000014523"/>
    </source>
</evidence>
<comment type="caution">
    <text evidence="2">The sequence shown here is derived from an EMBL/GenBank/DDBJ whole genome shotgun (WGS) entry which is preliminary data.</text>
</comment>
<dbReference type="EMBL" id="ATGG01000008">
    <property type="protein sequence ID" value="EPF91766.1"/>
    <property type="molecule type" value="Genomic_DNA"/>
</dbReference>
<evidence type="ECO:0000313" key="2">
    <source>
        <dbReference type="EMBL" id="EPF91766.1"/>
    </source>
</evidence>
<dbReference type="RefSeq" id="WP_016541430.1">
    <property type="nucleotide sequence ID" value="NZ_ASQH01000009.1"/>
</dbReference>
<proteinExistence type="predicted"/>
<feature type="signal peptide" evidence="1">
    <location>
        <begin position="1"/>
        <end position="22"/>
    </location>
</feature>
<protein>
    <recommendedName>
        <fullName evidence="4">DUF4252 domain-containing protein</fullName>
    </recommendedName>
</protein>
<keyword evidence="1" id="KW-0732">Signal</keyword>